<comment type="caution">
    <text evidence="1">The sequence shown here is derived from an EMBL/GenBank/DDBJ whole genome shotgun (WGS) entry which is preliminary data.</text>
</comment>
<evidence type="ECO:0000313" key="2">
    <source>
        <dbReference type="Proteomes" id="UP001208570"/>
    </source>
</evidence>
<keyword evidence="2" id="KW-1185">Reference proteome</keyword>
<sequence>MPSLDCEQQIKVADLLCYKPTEYLQNVKRN</sequence>
<proteinExistence type="predicted"/>
<dbReference type="EMBL" id="JAODUP010000348">
    <property type="protein sequence ID" value="KAK2151869.1"/>
    <property type="molecule type" value="Genomic_DNA"/>
</dbReference>
<organism evidence="1 2">
    <name type="scientific">Paralvinella palmiformis</name>
    <dbReference type="NCBI Taxonomy" id="53620"/>
    <lineage>
        <taxon>Eukaryota</taxon>
        <taxon>Metazoa</taxon>
        <taxon>Spiralia</taxon>
        <taxon>Lophotrochozoa</taxon>
        <taxon>Annelida</taxon>
        <taxon>Polychaeta</taxon>
        <taxon>Sedentaria</taxon>
        <taxon>Canalipalpata</taxon>
        <taxon>Terebellida</taxon>
        <taxon>Terebelliformia</taxon>
        <taxon>Alvinellidae</taxon>
        <taxon>Paralvinella</taxon>
    </lineage>
</organism>
<name>A0AAD9N2I8_9ANNE</name>
<reference evidence="1" key="1">
    <citation type="journal article" date="2023" name="Mol. Biol. Evol.">
        <title>Third-Generation Sequencing Reveals the Adaptive Role of the Epigenome in Three Deep-Sea Polychaetes.</title>
        <authorList>
            <person name="Perez M."/>
            <person name="Aroh O."/>
            <person name="Sun Y."/>
            <person name="Lan Y."/>
            <person name="Juniper S.K."/>
            <person name="Young C.R."/>
            <person name="Angers B."/>
            <person name="Qian P.Y."/>
        </authorList>
    </citation>
    <scope>NUCLEOTIDE SEQUENCE</scope>
    <source>
        <strain evidence="1">P08H-3</strain>
    </source>
</reference>
<accession>A0AAD9N2I8</accession>
<protein>
    <submittedName>
        <fullName evidence="1">Uncharacterized protein</fullName>
    </submittedName>
</protein>
<dbReference type="Proteomes" id="UP001208570">
    <property type="component" value="Unassembled WGS sequence"/>
</dbReference>
<dbReference type="AlphaFoldDB" id="A0AAD9N2I8"/>
<gene>
    <name evidence="1" type="ORF">LSH36_348g02041</name>
</gene>
<evidence type="ECO:0000313" key="1">
    <source>
        <dbReference type="EMBL" id="KAK2151869.1"/>
    </source>
</evidence>